<keyword evidence="2" id="KW-1185">Reference proteome</keyword>
<gene>
    <name evidence="1" type="ORF">SAMN04488544_0599</name>
</gene>
<sequence>MARGLWTPRGTTLAGDDLLRAWTLVLPATAGFTHLTAANAYGWWLPEAPPHPVFAAMPSSEPRPRRPGALVYRHPHPPEMRDLRGLRLTTPAETLLALARDLTPLDVIVLADSAVRQGDVTVEELAQVSSGTRRRGAPALRALIPLIDPRSESAWESVMRMLHDAADIPVEPQHELTDKHGRFVARADLWICGTRRVHEYDGGIHREPLTHASDLSRDRAMALAGWERHGFTKRHLLHEGASIVRASDELLGRPWDVCRLQAWEGLLNASMLRPAGRQRVLRRWGLA</sequence>
<evidence type="ECO:0008006" key="3">
    <source>
        <dbReference type="Google" id="ProtNLM"/>
    </source>
</evidence>
<organism evidence="1 2">
    <name type="scientific">Microlunatus sagamiharensis</name>
    <dbReference type="NCBI Taxonomy" id="546874"/>
    <lineage>
        <taxon>Bacteria</taxon>
        <taxon>Bacillati</taxon>
        <taxon>Actinomycetota</taxon>
        <taxon>Actinomycetes</taxon>
        <taxon>Propionibacteriales</taxon>
        <taxon>Propionibacteriaceae</taxon>
        <taxon>Microlunatus</taxon>
    </lineage>
</organism>
<dbReference type="OrthoDB" id="3173471at2"/>
<dbReference type="EMBL" id="LT629799">
    <property type="protein sequence ID" value="SDU82905.1"/>
    <property type="molecule type" value="Genomic_DNA"/>
</dbReference>
<proteinExistence type="predicted"/>
<name>A0A1H2LQ68_9ACTN</name>
<accession>A0A1H2LQ68</accession>
<dbReference type="AlphaFoldDB" id="A0A1H2LQ68"/>
<dbReference type="STRING" id="546874.SAMN04488544_0599"/>
<dbReference type="RefSeq" id="WP_157719738.1">
    <property type="nucleotide sequence ID" value="NZ_LT629799.1"/>
</dbReference>
<reference evidence="2" key="1">
    <citation type="submission" date="2016-10" db="EMBL/GenBank/DDBJ databases">
        <authorList>
            <person name="Varghese N."/>
            <person name="Submissions S."/>
        </authorList>
    </citation>
    <scope>NUCLEOTIDE SEQUENCE [LARGE SCALE GENOMIC DNA]</scope>
    <source>
        <strain evidence="2">DSM 21743</strain>
    </source>
</reference>
<evidence type="ECO:0000313" key="2">
    <source>
        <dbReference type="Proteomes" id="UP000198825"/>
    </source>
</evidence>
<protein>
    <recommendedName>
        <fullName evidence="3">Transcriptional regulator, AbiEi antitoxin, Type IV TA system</fullName>
    </recommendedName>
</protein>
<evidence type="ECO:0000313" key="1">
    <source>
        <dbReference type="EMBL" id="SDU82905.1"/>
    </source>
</evidence>
<dbReference type="Proteomes" id="UP000198825">
    <property type="component" value="Chromosome I"/>
</dbReference>